<protein>
    <submittedName>
        <fullName evidence="5">Uncharacterized protein LOC113464815</fullName>
    </submittedName>
</protein>
<dbReference type="GO" id="GO:0005737">
    <property type="term" value="C:cytoplasm"/>
    <property type="evidence" value="ECO:0007669"/>
    <property type="project" value="TreeGrafter"/>
</dbReference>
<dbReference type="PROSITE" id="PS50088">
    <property type="entry name" value="ANK_REPEAT"/>
    <property type="match status" value="1"/>
</dbReference>
<dbReference type="SUPFAM" id="SSF48403">
    <property type="entry name" value="Ankyrin repeat"/>
    <property type="match status" value="1"/>
</dbReference>
<evidence type="ECO:0000256" key="3">
    <source>
        <dbReference type="PROSITE-ProRule" id="PRU00023"/>
    </source>
</evidence>
<dbReference type="Gene3D" id="1.25.40.20">
    <property type="entry name" value="Ankyrin repeat-containing domain"/>
    <property type="match status" value="1"/>
</dbReference>
<evidence type="ECO:0000313" key="4">
    <source>
        <dbReference type="Proteomes" id="UP000694925"/>
    </source>
</evidence>
<feature type="repeat" description="ANK" evidence="3">
    <location>
        <begin position="17"/>
        <end position="49"/>
    </location>
</feature>
<dbReference type="KEGG" id="ccal:113464815"/>
<dbReference type="AlphaFoldDB" id="A0AAJ7WET6"/>
<dbReference type="InterPro" id="IPR036770">
    <property type="entry name" value="Ankyrin_rpt-contain_sf"/>
</dbReference>
<evidence type="ECO:0000256" key="2">
    <source>
        <dbReference type="ARBA" id="ARBA00023043"/>
    </source>
</evidence>
<dbReference type="Pfam" id="PF12796">
    <property type="entry name" value="Ank_2"/>
    <property type="match status" value="1"/>
</dbReference>
<dbReference type="PANTHER" id="PTHR24198">
    <property type="entry name" value="ANKYRIN REPEAT AND PROTEIN KINASE DOMAIN-CONTAINING PROTEIN"/>
    <property type="match status" value="1"/>
</dbReference>
<evidence type="ECO:0000256" key="1">
    <source>
        <dbReference type="ARBA" id="ARBA00022737"/>
    </source>
</evidence>
<name>A0AAJ7WET6_9HYME</name>
<evidence type="ECO:0000313" key="5">
    <source>
        <dbReference type="RefSeq" id="XP_026672775.1"/>
    </source>
</evidence>
<dbReference type="PANTHER" id="PTHR24198:SF165">
    <property type="entry name" value="ANKYRIN REPEAT-CONTAINING PROTEIN-RELATED"/>
    <property type="match status" value="1"/>
</dbReference>
<dbReference type="RefSeq" id="XP_026672775.1">
    <property type="nucleotide sequence ID" value="XM_026816974.1"/>
</dbReference>
<reference evidence="5" key="1">
    <citation type="submission" date="2025-08" db="UniProtKB">
        <authorList>
            <consortium name="RefSeq"/>
        </authorList>
    </citation>
    <scope>IDENTIFICATION</scope>
    <source>
        <tissue evidence="5">Whole body</tissue>
    </source>
</reference>
<sequence length="194" mass="22491">MEILLNWDVDIDTIVDGGNTALHLASRANQYEAVRTLIANDCNVNIVNDKQKTALHLYCSKYGSMDRLSMIQELLIKMEVASLNMNNGNVENLNITTDLSKQYVKFQKKCIEEIRRMKSTKIKNTVITFHDILTKRIDQIALYARNEDVVQVMEGSDYQTMFPTYEDIIKRRFNRGILKYLSNWDLTNLKNACK</sequence>
<dbReference type="PROSITE" id="PS50297">
    <property type="entry name" value="ANK_REP_REGION"/>
    <property type="match status" value="1"/>
</dbReference>
<dbReference type="InterPro" id="IPR002110">
    <property type="entry name" value="Ankyrin_rpt"/>
</dbReference>
<dbReference type="GeneID" id="113464815"/>
<dbReference type="SMART" id="SM00248">
    <property type="entry name" value="ANK"/>
    <property type="match status" value="2"/>
</dbReference>
<gene>
    <name evidence="5" type="primary">LOC113464815</name>
</gene>
<keyword evidence="1" id="KW-0677">Repeat</keyword>
<proteinExistence type="predicted"/>
<keyword evidence="4" id="KW-1185">Reference proteome</keyword>
<accession>A0AAJ7WET6</accession>
<keyword evidence="2 3" id="KW-0040">ANK repeat</keyword>
<organism evidence="4 5">
    <name type="scientific">Ceratina calcarata</name>
    <dbReference type="NCBI Taxonomy" id="156304"/>
    <lineage>
        <taxon>Eukaryota</taxon>
        <taxon>Metazoa</taxon>
        <taxon>Ecdysozoa</taxon>
        <taxon>Arthropoda</taxon>
        <taxon>Hexapoda</taxon>
        <taxon>Insecta</taxon>
        <taxon>Pterygota</taxon>
        <taxon>Neoptera</taxon>
        <taxon>Endopterygota</taxon>
        <taxon>Hymenoptera</taxon>
        <taxon>Apocrita</taxon>
        <taxon>Aculeata</taxon>
        <taxon>Apoidea</taxon>
        <taxon>Anthophila</taxon>
        <taxon>Apidae</taxon>
        <taxon>Ceratina</taxon>
        <taxon>Zadontomerus</taxon>
    </lineage>
</organism>
<dbReference type="Proteomes" id="UP000694925">
    <property type="component" value="Unplaced"/>
</dbReference>